<dbReference type="RefSeq" id="WP_106186692.1">
    <property type="nucleotide sequence ID" value="NZ_PVTF01000002.1"/>
</dbReference>
<reference evidence="4 5" key="1">
    <citation type="submission" date="2018-03" db="EMBL/GenBank/DDBJ databases">
        <title>Genomic Encyclopedia of Archaeal and Bacterial Type Strains, Phase II (KMG-II): from individual species to whole genera.</title>
        <authorList>
            <person name="Goeker M."/>
        </authorList>
    </citation>
    <scope>NUCLEOTIDE SEQUENCE [LARGE SCALE GENOMIC DNA]</scope>
    <source>
        <strain evidence="4 5">DSM 44720</strain>
    </source>
</reference>
<accession>A0A2T0THL5</accession>
<feature type="domain" description="Gfo/Idh/MocA-like oxidoreductase N-terminal" evidence="2">
    <location>
        <begin position="9"/>
        <end position="123"/>
    </location>
</feature>
<comment type="caution">
    <text evidence="4">The sequence shown here is derived from an EMBL/GenBank/DDBJ whole genome shotgun (WGS) entry which is preliminary data.</text>
</comment>
<dbReference type="PANTHER" id="PTHR43818">
    <property type="entry name" value="BCDNA.GH03377"/>
    <property type="match status" value="1"/>
</dbReference>
<dbReference type="GO" id="GO:0016491">
    <property type="term" value="F:oxidoreductase activity"/>
    <property type="evidence" value="ECO:0007669"/>
    <property type="project" value="UniProtKB-KW"/>
</dbReference>
<dbReference type="SUPFAM" id="SSF51735">
    <property type="entry name" value="NAD(P)-binding Rossmann-fold domains"/>
    <property type="match status" value="1"/>
</dbReference>
<dbReference type="Pfam" id="PF22725">
    <property type="entry name" value="GFO_IDH_MocA_C3"/>
    <property type="match status" value="1"/>
</dbReference>
<name>A0A2T0THL5_9PSEU</name>
<evidence type="ECO:0000259" key="2">
    <source>
        <dbReference type="Pfam" id="PF01408"/>
    </source>
</evidence>
<dbReference type="GO" id="GO:0000166">
    <property type="term" value="F:nucleotide binding"/>
    <property type="evidence" value="ECO:0007669"/>
    <property type="project" value="InterPro"/>
</dbReference>
<dbReference type="EMBL" id="PVTF01000002">
    <property type="protein sequence ID" value="PRY45160.1"/>
    <property type="molecule type" value="Genomic_DNA"/>
</dbReference>
<evidence type="ECO:0000259" key="3">
    <source>
        <dbReference type="Pfam" id="PF22725"/>
    </source>
</evidence>
<evidence type="ECO:0000313" key="4">
    <source>
        <dbReference type="EMBL" id="PRY45160.1"/>
    </source>
</evidence>
<keyword evidence="5" id="KW-1185">Reference proteome</keyword>
<dbReference type="AlphaFoldDB" id="A0A2T0THL5"/>
<evidence type="ECO:0000313" key="5">
    <source>
        <dbReference type="Proteomes" id="UP000239494"/>
    </source>
</evidence>
<dbReference type="OrthoDB" id="9776544at2"/>
<dbReference type="SUPFAM" id="SSF55347">
    <property type="entry name" value="Glyceraldehyde-3-phosphate dehydrogenase-like, C-terminal domain"/>
    <property type="match status" value="1"/>
</dbReference>
<dbReference type="Proteomes" id="UP000239494">
    <property type="component" value="Unassembled WGS sequence"/>
</dbReference>
<dbReference type="Gene3D" id="3.40.50.720">
    <property type="entry name" value="NAD(P)-binding Rossmann-like Domain"/>
    <property type="match status" value="1"/>
</dbReference>
<keyword evidence="1" id="KW-0560">Oxidoreductase</keyword>
<dbReference type="PANTHER" id="PTHR43818:SF11">
    <property type="entry name" value="BCDNA.GH03377"/>
    <property type="match status" value="1"/>
</dbReference>
<proteinExistence type="predicted"/>
<protein>
    <submittedName>
        <fullName evidence="4">Putative dehydrogenase</fullName>
    </submittedName>
</protein>
<dbReference type="InterPro" id="IPR000683">
    <property type="entry name" value="Gfo/Idh/MocA-like_OxRdtase_N"/>
</dbReference>
<dbReference type="Pfam" id="PF01408">
    <property type="entry name" value="GFO_IDH_MocA"/>
    <property type="match status" value="1"/>
</dbReference>
<gene>
    <name evidence="4" type="ORF">CLV43_102725</name>
</gene>
<dbReference type="Gene3D" id="3.30.360.10">
    <property type="entry name" value="Dihydrodipicolinate Reductase, domain 2"/>
    <property type="match status" value="1"/>
</dbReference>
<evidence type="ECO:0000256" key="1">
    <source>
        <dbReference type="ARBA" id="ARBA00023002"/>
    </source>
</evidence>
<dbReference type="InterPro" id="IPR036291">
    <property type="entry name" value="NAD(P)-bd_dom_sf"/>
</dbReference>
<dbReference type="InterPro" id="IPR050463">
    <property type="entry name" value="Gfo/Idh/MocA_oxidrdct_glycsds"/>
</dbReference>
<dbReference type="InterPro" id="IPR055170">
    <property type="entry name" value="GFO_IDH_MocA-like_dom"/>
</dbReference>
<sequence>MSAPLGPVGVGVIGAGVISDTYLENLTGFPDVRVLAVADLDVERAAAQAAKHGVPGSGAVAELLADPAVEIVVNLTIPAAHVEVGLAALDAGKHVWTEKPLALDRESARKLLDRAHDRGLRVASAPDTVLGAGLQTARRAVEAGRIGEPRTALAIFQTPGPERWHPAPEFLFQAGGGPLLDMGPYYLTTLVQLFGPVRRVTATADRARDTRVIAKGPRAGTEFAVTVPTTVMALVEFTGGGSAQLLLSFDAVVARTGLVEVGGTLGTAVLPDPNTFDGSTALHLTGLDDPETLAPQGHSASRGTGVLELARAIRSGAVERASGELAYHVLDAMLSIDESAATGRTVDVTSTVDVPPALPEDWDPRTGTL</sequence>
<organism evidence="4 5">
    <name type="scientific">Umezawaea tangerina</name>
    <dbReference type="NCBI Taxonomy" id="84725"/>
    <lineage>
        <taxon>Bacteria</taxon>
        <taxon>Bacillati</taxon>
        <taxon>Actinomycetota</taxon>
        <taxon>Actinomycetes</taxon>
        <taxon>Pseudonocardiales</taxon>
        <taxon>Pseudonocardiaceae</taxon>
        <taxon>Umezawaea</taxon>
    </lineage>
</organism>
<feature type="domain" description="GFO/IDH/MocA-like oxidoreductase" evidence="3">
    <location>
        <begin position="135"/>
        <end position="268"/>
    </location>
</feature>